<dbReference type="Pfam" id="PF01041">
    <property type="entry name" value="DegT_DnrJ_EryC1"/>
    <property type="match status" value="1"/>
</dbReference>
<sequence>MARKSKSTVSILKVLPVFRPAMGQAEIDAVARVIRSGWIGLGPETEKFENRFSRFVNSKYAVALNSATAALHLSLLALGIGKGDEVLVPSLTFVSDAHAVLYVGAKPVFVDVDEEILCMDPTDLERKITKKSKAIIPVHFGGHPADLDEIHRIANKYHLRVIEDASHACGSQYKGKMIGGLSDLTCFSFHAVKNLATSDGGMVTTNNKRWADTIKRLRWVGIDKATWEREEKVLTEDYRQYGWYYDVVDLGFKYHMNDLTAAIGLVQLKKLKQANRRRELLAKRYDDHFQKLNWLKTPIVKKWAGSARHNYVVKTKFRDKLNLFLKDRLISSGVHYMPIHHHKFYRQNGYGADVPVTDRVWKTLLTLPLYPSLSFRDQDRVIDAIKEFGKTL</sequence>
<dbReference type="PATRIC" id="fig|1618341.3.peg.602"/>
<dbReference type="GO" id="GO:0000271">
    <property type="term" value="P:polysaccharide biosynthetic process"/>
    <property type="evidence" value="ECO:0007669"/>
    <property type="project" value="TreeGrafter"/>
</dbReference>
<dbReference type="PIRSF" id="PIRSF000390">
    <property type="entry name" value="PLP_StrS"/>
    <property type="match status" value="1"/>
</dbReference>
<dbReference type="InterPro" id="IPR015424">
    <property type="entry name" value="PyrdxlP-dep_Trfase"/>
</dbReference>
<name>A0A0G0Z111_9BACT</name>
<evidence type="ECO:0000313" key="4">
    <source>
        <dbReference type="EMBL" id="KKS42492.1"/>
    </source>
</evidence>
<accession>A0A0G0Z111</accession>
<dbReference type="InterPro" id="IPR015421">
    <property type="entry name" value="PyrdxlP-dep_Trfase_major"/>
</dbReference>
<dbReference type="GO" id="GO:0030170">
    <property type="term" value="F:pyridoxal phosphate binding"/>
    <property type="evidence" value="ECO:0007669"/>
    <property type="project" value="TreeGrafter"/>
</dbReference>
<gene>
    <name evidence="4" type="ORF">UV05_C0042G0012</name>
</gene>
<evidence type="ECO:0000256" key="2">
    <source>
        <dbReference type="PIRSR" id="PIRSR000390-2"/>
    </source>
</evidence>
<dbReference type="InterPro" id="IPR000653">
    <property type="entry name" value="DegT/StrS_aminotransferase"/>
</dbReference>
<evidence type="ECO:0000256" key="1">
    <source>
        <dbReference type="PIRSR" id="PIRSR000390-1"/>
    </source>
</evidence>
<feature type="active site" description="Proton acceptor" evidence="1">
    <location>
        <position position="193"/>
    </location>
</feature>
<dbReference type="Proteomes" id="UP000034875">
    <property type="component" value="Unassembled WGS sequence"/>
</dbReference>
<dbReference type="SUPFAM" id="SSF53383">
    <property type="entry name" value="PLP-dependent transferases"/>
    <property type="match status" value="1"/>
</dbReference>
<evidence type="ECO:0000256" key="3">
    <source>
        <dbReference type="RuleBase" id="RU004508"/>
    </source>
</evidence>
<comment type="caution">
    <text evidence="4">The sequence shown here is derived from an EMBL/GenBank/DDBJ whole genome shotgun (WGS) entry which is preliminary data.</text>
</comment>
<dbReference type="AlphaFoldDB" id="A0A0G0Z111"/>
<proteinExistence type="inferred from homology"/>
<organism evidence="4 5">
    <name type="scientific">candidate division CPR1 bacterium GW2011_GWA2_42_17</name>
    <dbReference type="NCBI Taxonomy" id="1618341"/>
    <lineage>
        <taxon>Bacteria</taxon>
        <taxon>candidate division CPR1</taxon>
    </lineage>
</organism>
<feature type="modified residue" description="N6-(pyridoxal phosphate)lysine" evidence="2">
    <location>
        <position position="193"/>
    </location>
</feature>
<keyword evidence="2 3" id="KW-0663">Pyridoxal phosphate</keyword>
<dbReference type="EMBL" id="LCCZ01000042">
    <property type="protein sequence ID" value="KKS42492.1"/>
    <property type="molecule type" value="Genomic_DNA"/>
</dbReference>
<dbReference type="InterPro" id="IPR015422">
    <property type="entry name" value="PyrdxlP-dep_Trfase_small"/>
</dbReference>
<comment type="similarity">
    <text evidence="3">Belongs to the DegT/DnrJ/EryC1 family.</text>
</comment>
<dbReference type="Gene3D" id="3.90.1150.10">
    <property type="entry name" value="Aspartate Aminotransferase, domain 1"/>
    <property type="match status" value="1"/>
</dbReference>
<dbReference type="Gene3D" id="3.40.640.10">
    <property type="entry name" value="Type I PLP-dependent aspartate aminotransferase-like (Major domain)"/>
    <property type="match status" value="1"/>
</dbReference>
<evidence type="ECO:0000313" key="5">
    <source>
        <dbReference type="Proteomes" id="UP000034875"/>
    </source>
</evidence>
<protein>
    <submittedName>
        <fullName evidence="4">Spore coat polysaccharide biosynthesis protein SpsC</fullName>
    </submittedName>
</protein>
<dbReference type="PANTHER" id="PTHR30244:SF34">
    <property type="entry name" value="DTDP-4-AMINO-4,6-DIDEOXYGALACTOSE TRANSAMINASE"/>
    <property type="match status" value="1"/>
</dbReference>
<reference evidence="4 5" key="1">
    <citation type="journal article" date="2015" name="Nature">
        <title>rRNA introns, odd ribosomes, and small enigmatic genomes across a large radiation of phyla.</title>
        <authorList>
            <person name="Brown C.T."/>
            <person name="Hug L.A."/>
            <person name="Thomas B.C."/>
            <person name="Sharon I."/>
            <person name="Castelle C.J."/>
            <person name="Singh A."/>
            <person name="Wilkins M.J."/>
            <person name="Williams K.H."/>
            <person name="Banfield J.F."/>
        </authorList>
    </citation>
    <scope>NUCLEOTIDE SEQUENCE [LARGE SCALE GENOMIC DNA]</scope>
</reference>
<dbReference type="CDD" id="cd00616">
    <property type="entry name" value="AHBA_syn"/>
    <property type="match status" value="1"/>
</dbReference>
<dbReference type="GO" id="GO:0008483">
    <property type="term" value="F:transaminase activity"/>
    <property type="evidence" value="ECO:0007669"/>
    <property type="project" value="TreeGrafter"/>
</dbReference>
<dbReference type="PANTHER" id="PTHR30244">
    <property type="entry name" value="TRANSAMINASE"/>
    <property type="match status" value="1"/>
</dbReference>